<feature type="transmembrane region" description="Helical" evidence="7">
    <location>
        <begin position="57"/>
        <end position="78"/>
    </location>
</feature>
<dbReference type="InterPro" id="IPR025966">
    <property type="entry name" value="OppC_N"/>
</dbReference>
<keyword evidence="2 7" id="KW-0813">Transport</keyword>
<feature type="transmembrane region" description="Helical" evidence="7">
    <location>
        <begin position="397"/>
        <end position="422"/>
    </location>
</feature>
<dbReference type="PANTHER" id="PTHR43386">
    <property type="entry name" value="OLIGOPEPTIDE TRANSPORT SYSTEM PERMEASE PROTEIN APPC"/>
    <property type="match status" value="1"/>
</dbReference>
<feature type="transmembrane region" description="Helical" evidence="7">
    <location>
        <begin position="489"/>
        <end position="521"/>
    </location>
</feature>
<reference evidence="9 10" key="1">
    <citation type="journal article" date="2019" name="Nat. Commun.">
        <title>A new type of DNA phosphorothioation-based antiviral system in archaea.</title>
        <authorList>
            <person name="Xiong L."/>
            <person name="Liu S."/>
            <person name="Chen S."/>
            <person name="Xiao Y."/>
            <person name="Zhu B."/>
            <person name="Gao Y."/>
            <person name="Zhang Y."/>
            <person name="Chen B."/>
            <person name="Luo J."/>
            <person name="Deng Z."/>
            <person name="Chen X."/>
            <person name="Wang L."/>
            <person name="Chen S."/>
        </authorList>
    </citation>
    <scope>NUCLEOTIDE SEQUENCE [LARGE SCALE GENOMIC DNA]</scope>
    <source>
        <strain evidence="9 10">CBA1105</strain>
    </source>
</reference>
<dbReference type="STRING" id="1457250.GCA_000755225_03043"/>
<dbReference type="GeneID" id="39846944"/>
<sequence length="587" mass="63932">MSNSLSSDPDGEVASDAEAEMRSLRARVRANPAPALVWVVGALVLVALEFGRILDGVLKLGVGLNFLFDGITTIPRWIEGNVAGFFSGETLSLVAGSLAHDLVGLLLLYLVAFFLRDYSPIGLDDLFEHDLSRRAQLYAERFILTGVLAVLAAVLLYTPVGGIVDQEVGAWVSVVGALSDLPTMTSREVIPNLGHQTQSGGWDGTFLGLEPKWAWAIRFALVWIYAFACFVWAWKGYNVYRNHYRELDWTPRDDTVRRFRNHYWGLFGLFVVFGFVVLALFAPAVSPVGAQEHIYEPNNHEFQHFDEESGEVVTVKHFEANLFSQSDNEQTIGPWSYDNYDRWMPLGTTPSGQSMLTHLAFGARTSLVIALSAVGIGVAVAVTLSLLTAYYKGLIDVVVIFLSDTIISIPALVLVMLILVVFQDSGHWLAEPMDGGLLLAIVLGFAYWPGMWRSIRGPSLQVAEEEWVDAAKTYGQTPRNIMRKHMAPYIMSYIMIYASLLLGGIIITVAALSFLGLGIAQPTPEWGRLINEGRSFIGGDSVHISTISGIMIALVVLGFNALGDGIRDAVDPEADIGDGATAGGGGG</sequence>
<dbReference type="EMBL" id="CP031310">
    <property type="protein sequence ID" value="QCC50398.1"/>
    <property type="molecule type" value="Genomic_DNA"/>
</dbReference>
<dbReference type="Pfam" id="PF12911">
    <property type="entry name" value="OppC_N"/>
    <property type="match status" value="1"/>
</dbReference>
<protein>
    <submittedName>
        <fullName evidence="9">ABC transporter permease</fullName>
    </submittedName>
</protein>
<keyword evidence="4 7" id="KW-0812">Transmembrane</keyword>
<dbReference type="RefSeq" id="WP_049993845.1">
    <property type="nucleotide sequence ID" value="NZ_CP031310.1"/>
</dbReference>
<dbReference type="InterPro" id="IPR035906">
    <property type="entry name" value="MetI-like_sf"/>
</dbReference>
<feature type="transmembrane region" description="Helical" evidence="7">
    <location>
        <begin position="213"/>
        <end position="234"/>
    </location>
</feature>
<keyword evidence="6 7" id="KW-0472">Membrane</keyword>
<feature type="transmembrane region" description="Helical" evidence="7">
    <location>
        <begin position="541"/>
        <end position="562"/>
    </location>
</feature>
<dbReference type="InterPro" id="IPR050366">
    <property type="entry name" value="BP-dependent_transpt_permease"/>
</dbReference>
<evidence type="ECO:0000313" key="9">
    <source>
        <dbReference type="EMBL" id="QCC50398.1"/>
    </source>
</evidence>
<dbReference type="Pfam" id="PF00528">
    <property type="entry name" value="BPD_transp_1"/>
    <property type="match status" value="1"/>
</dbReference>
<evidence type="ECO:0000256" key="6">
    <source>
        <dbReference type="ARBA" id="ARBA00023136"/>
    </source>
</evidence>
<keyword evidence="3" id="KW-1003">Cell membrane</keyword>
<dbReference type="CDD" id="cd06261">
    <property type="entry name" value="TM_PBP2"/>
    <property type="match status" value="1"/>
</dbReference>
<dbReference type="AlphaFoldDB" id="A0A4D6HB62"/>
<evidence type="ECO:0000256" key="7">
    <source>
        <dbReference type="RuleBase" id="RU363032"/>
    </source>
</evidence>
<feature type="transmembrane region" description="Helical" evidence="7">
    <location>
        <begin position="263"/>
        <end position="285"/>
    </location>
</feature>
<feature type="transmembrane region" description="Helical" evidence="7">
    <location>
        <begin position="33"/>
        <end position="50"/>
    </location>
</feature>
<name>A0A4D6HB62_9EURY</name>
<dbReference type="OrthoDB" id="312811at2157"/>
<comment type="similarity">
    <text evidence="7">Belongs to the binding-protein-dependent transport system permease family.</text>
</comment>
<evidence type="ECO:0000256" key="5">
    <source>
        <dbReference type="ARBA" id="ARBA00022989"/>
    </source>
</evidence>
<evidence type="ECO:0000256" key="3">
    <source>
        <dbReference type="ARBA" id="ARBA00022475"/>
    </source>
</evidence>
<feature type="transmembrane region" description="Helical" evidence="7">
    <location>
        <begin position="90"/>
        <end position="115"/>
    </location>
</feature>
<evidence type="ECO:0000256" key="1">
    <source>
        <dbReference type="ARBA" id="ARBA00004651"/>
    </source>
</evidence>
<keyword evidence="10" id="KW-1185">Reference proteome</keyword>
<dbReference type="InterPro" id="IPR000515">
    <property type="entry name" value="MetI-like"/>
</dbReference>
<evidence type="ECO:0000256" key="4">
    <source>
        <dbReference type="ARBA" id="ARBA00022692"/>
    </source>
</evidence>
<evidence type="ECO:0000259" key="8">
    <source>
        <dbReference type="PROSITE" id="PS50928"/>
    </source>
</evidence>
<gene>
    <name evidence="9" type="ORF">DV733_03725</name>
</gene>
<comment type="subcellular location">
    <subcellularLocation>
        <location evidence="1 7">Cell membrane</location>
        <topology evidence="1 7">Multi-pass membrane protein</topology>
    </subcellularLocation>
</comment>
<dbReference type="GO" id="GO:0055085">
    <property type="term" value="P:transmembrane transport"/>
    <property type="evidence" value="ECO:0007669"/>
    <property type="project" value="InterPro"/>
</dbReference>
<keyword evidence="5 7" id="KW-1133">Transmembrane helix</keyword>
<dbReference type="PROSITE" id="PS50928">
    <property type="entry name" value="ABC_TM1"/>
    <property type="match status" value="1"/>
</dbReference>
<dbReference type="KEGG" id="hsn:DV733_03725"/>
<dbReference type="SUPFAM" id="SSF161098">
    <property type="entry name" value="MetI-like"/>
    <property type="match status" value="1"/>
</dbReference>
<dbReference type="Gene3D" id="1.10.3720.10">
    <property type="entry name" value="MetI-like"/>
    <property type="match status" value="1"/>
</dbReference>
<organism evidence="9 10">
    <name type="scientific">Halapricum salinum</name>
    <dbReference type="NCBI Taxonomy" id="1457250"/>
    <lineage>
        <taxon>Archaea</taxon>
        <taxon>Methanobacteriati</taxon>
        <taxon>Methanobacteriota</taxon>
        <taxon>Stenosarchaea group</taxon>
        <taxon>Halobacteria</taxon>
        <taxon>Halobacteriales</taxon>
        <taxon>Haloarculaceae</taxon>
        <taxon>Halapricum</taxon>
    </lineage>
</organism>
<accession>A0A4D6HB62</accession>
<feature type="domain" description="ABC transmembrane type-1" evidence="8">
    <location>
        <begin position="363"/>
        <end position="563"/>
    </location>
</feature>
<evidence type="ECO:0000313" key="10">
    <source>
        <dbReference type="Proteomes" id="UP000296706"/>
    </source>
</evidence>
<proteinExistence type="inferred from homology"/>
<feature type="transmembrane region" description="Helical" evidence="7">
    <location>
        <begin position="142"/>
        <end position="164"/>
    </location>
</feature>
<dbReference type="PANTHER" id="PTHR43386:SF1">
    <property type="entry name" value="D,D-DIPEPTIDE TRANSPORT SYSTEM PERMEASE PROTEIN DDPC-RELATED"/>
    <property type="match status" value="1"/>
</dbReference>
<evidence type="ECO:0000256" key="2">
    <source>
        <dbReference type="ARBA" id="ARBA00022448"/>
    </source>
</evidence>
<dbReference type="Proteomes" id="UP000296706">
    <property type="component" value="Chromosome"/>
</dbReference>
<feature type="transmembrane region" description="Helical" evidence="7">
    <location>
        <begin position="428"/>
        <end position="448"/>
    </location>
</feature>
<feature type="transmembrane region" description="Helical" evidence="7">
    <location>
        <begin position="367"/>
        <end position="390"/>
    </location>
</feature>
<dbReference type="GO" id="GO:0005886">
    <property type="term" value="C:plasma membrane"/>
    <property type="evidence" value="ECO:0007669"/>
    <property type="project" value="UniProtKB-SubCell"/>
</dbReference>